<gene>
    <name evidence="13" type="ORF">E4U43_000737</name>
</gene>
<keyword evidence="7 11" id="KW-0378">Hydrolase</keyword>
<dbReference type="Proteomes" id="UP000748025">
    <property type="component" value="Unassembled WGS sequence"/>
</dbReference>
<sequence>ADPSSAKYGHYYKRDQVIDLFAPKQATIDAVKNWLVKSGVSAQNITLSKNRGWIKFHSSVQKLQSLVKADYHVYEHLRSRSDHIGTEAYSLPADIAPLVDFVLPGTTFAEFRRKINKKGISLGPTVERFMPFTQPQQEEFMRLRNGTSACDRYITPQCIKAIYGIPEGTLNNTENSLGIFESLGDVYAQEDLDAFYERMASNIPAGTGPDLDLINGATAPIAPGFAGSESSLDFQMAIPIIYPQKTTLFQVGNQEDPFFALFDAIDGGFCDVDPQRNPGGMCDVFEPTNVISISYGGTEDEYTPRELMRQCEEFLKLGLQGISVIVASGDVGVASQSGYCLGPHHDVFVAMNPGGCPFVTAVGSTTLTPGARVGHAVQPAEIATNRFSSSGGFSNMFSTPPWQTNAVNKYLLRHNPNYFSYNSTGNIVPNNTRGIYNRGGRAYPDISALGDKGVVVVNGEMGLIGGTSMSAPIVAAIFTRINEERMLLGKGPVGLINPALYKAYDANMRDPIFSDVIVGDQRLGGPFDARNPSICGNNGFSAVKGWDPVTGLGTPKYPQMLQYFINI</sequence>
<dbReference type="SUPFAM" id="SSF52743">
    <property type="entry name" value="Subtilisin-like"/>
    <property type="match status" value="1"/>
</dbReference>
<dbReference type="InterPro" id="IPR015366">
    <property type="entry name" value="S53_propep"/>
</dbReference>
<dbReference type="InterPro" id="IPR030400">
    <property type="entry name" value="Sedolisin_dom"/>
</dbReference>
<dbReference type="CDD" id="cd11377">
    <property type="entry name" value="Pro-peptidase_S53"/>
    <property type="match status" value="1"/>
</dbReference>
<protein>
    <recommendedName>
        <fullName evidence="4">tripeptidyl-peptidase II</fullName>
        <ecNumber evidence="4">3.4.14.10</ecNumber>
    </recommendedName>
</protein>
<comment type="caution">
    <text evidence="13">The sequence shown here is derived from an EMBL/GenBank/DDBJ whole genome shotgun (WGS) entry which is preliminary data.</text>
</comment>
<evidence type="ECO:0000256" key="7">
    <source>
        <dbReference type="ARBA" id="ARBA00022801"/>
    </source>
</evidence>
<dbReference type="Gene3D" id="3.40.50.200">
    <property type="entry name" value="Peptidase S8/S53 domain"/>
    <property type="match status" value="1"/>
</dbReference>
<feature type="binding site" evidence="11">
    <location>
        <position position="547"/>
    </location>
    <ligand>
        <name>Ca(2+)</name>
        <dbReference type="ChEBI" id="CHEBI:29108"/>
    </ligand>
</feature>
<evidence type="ECO:0000256" key="2">
    <source>
        <dbReference type="ARBA" id="ARBA00002451"/>
    </source>
</evidence>
<feature type="non-terminal residue" evidence="13">
    <location>
        <position position="567"/>
    </location>
</feature>
<dbReference type="EC" id="3.4.14.10" evidence="4"/>
<dbReference type="InterPro" id="IPR000209">
    <property type="entry name" value="Peptidase_S8/S53_dom"/>
</dbReference>
<evidence type="ECO:0000256" key="11">
    <source>
        <dbReference type="PROSITE-ProRule" id="PRU01032"/>
    </source>
</evidence>
<dbReference type="GO" id="GO:0006508">
    <property type="term" value="P:proteolysis"/>
    <property type="evidence" value="ECO:0007669"/>
    <property type="project" value="UniProtKB-KW"/>
</dbReference>
<dbReference type="SUPFAM" id="SSF54897">
    <property type="entry name" value="Protease propeptides/inhibitors"/>
    <property type="match status" value="1"/>
</dbReference>
<dbReference type="SMART" id="SM00944">
    <property type="entry name" value="Pro-kuma_activ"/>
    <property type="match status" value="1"/>
</dbReference>
<comment type="cofactor">
    <cofactor evidence="11">
        <name>Ca(2+)</name>
        <dbReference type="ChEBI" id="CHEBI:29108"/>
    </cofactor>
    <text evidence="11">Binds 1 Ca(2+) ion per subunit.</text>
</comment>
<keyword evidence="9 11" id="KW-0106">Calcium</keyword>
<dbReference type="OrthoDB" id="409122at2759"/>
<evidence type="ECO:0000256" key="1">
    <source>
        <dbReference type="ARBA" id="ARBA00001910"/>
    </source>
</evidence>
<keyword evidence="10" id="KW-0865">Zymogen</keyword>
<dbReference type="CDD" id="cd04056">
    <property type="entry name" value="Peptidases_S53"/>
    <property type="match status" value="1"/>
</dbReference>
<evidence type="ECO:0000313" key="14">
    <source>
        <dbReference type="Proteomes" id="UP000748025"/>
    </source>
</evidence>
<evidence type="ECO:0000256" key="10">
    <source>
        <dbReference type="ARBA" id="ARBA00023145"/>
    </source>
</evidence>
<feature type="active site" description="Charge relay system" evidence="11">
    <location>
        <position position="468"/>
    </location>
</feature>
<dbReference type="PANTHER" id="PTHR14218">
    <property type="entry name" value="PROTEASE S8 TRIPEPTIDYL PEPTIDASE I CLN2"/>
    <property type="match status" value="1"/>
</dbReference>
<organism evidence="13 14">
    <name type="scientific">Claviceps pusilla</name>
    <dbReference type="NCBI Taxonomy" id="123648"/>
    <lineage>
        <taxon>Eukaryota</taxon>
        <taxon>Fungi</taxon>
        <taxon>Dikarya</taxon>
        <taxon>Ascomycota</taxon>
        <taxon>Pezizomycotina</taxon>
        <taxon>Sordariomycetes</taxon>
        <taxon>Hypocreomycetidae</taxon>
        <taxon>Hypocreales</taxon>
        <taxon>Clavicipitaceae</taxon>
        <taxon>Claviceps</taxon>
    </lineage>
</organism>
<dbReference type="GO" id="GO:0046872">
    <property type="term" value="F:metal ion binding"/>
    <property type="evidence" value="ECO:0007669"/>
    <property type="project" value="UniProtKB-UniRule"/>
</dbReference>
<dbReference type="PROSITE" id="PS00138">
    <property type="entry name" value="SUBTILASE_SER"/>
    <property type="match status" value="1"/>
</dbReference>
<dbReference type="EMBL" id="SRPW01001228">
    <property type="protein sequence ID" value="KAG6004438.1"/>
    <property type="molecule type" value="Genomic_DNA"/>
</dbReference>
<evidence type="ECO:0000256" key="9">
    <source>
        <dbReference type="ARBA" id="ARBA00022837"/>
    </source>
</evidence>
<keyword evidence="14" id="KW-1185">Reference proteome</keyword>
<feature type="binding site" evidence="11">
    <location>
        <position position="545"/>
    </location>
    <ligand>
        <name>Ca(2+)</name>
        <dbReference type="ChEBI" id="CHEBI:29108"/>
    </ligand>
</feature>
<dbReference type="Pfam" id="PF00082">
    <property type="entry name" value="Peptidase_S8"/>
    <property type="match status" value="1"/>
</dbReference>
<keyword evidence="5 11" id="KW-0645">Protease</keyword>
<keyword evidence="8 11" id="KW-0720">Serine protease</keyword>
<dbReference type="GO" id="GO:0004252">
    <property type="term" value="F:serine-type endopeptidase activity"/>
    <property type="evidence" value="ECO:0007669"/>
    <property type="project" value="UniProtKB-UniRule"/>
</dbReference>
<evidence type="ECO:0000256" key="6">
    <source>
        <dbReference type="ARBA" id="ARBA00022723"/>
    </source>
</evidence>
<dbReference type="GO" id="GO:0005576">
    <property type="term" value="C:extracellular region"/>
    <property type="evidence" value="ECO:0007669"/>
    <property type="project" value="UniProtKB-SubCell"/>
</dbReference>
<dbReference type="InterPro" id="IPR036852">
    <property type="entry name" value="Peptidase_S8/S53_dom_sf"/>
</dbReference>
<dbReference type="InterPro" id="IPR023828">
    <property type="entry name" value="Peptidase_S8_Ser-AS"/>
</dbReference>
<comment type="catalytic activity">
    <reaction evidence="1">
        <text>Release of an N-terminal tripeptide from a polypeptide.</text>
        <dbReference type="EC" id="3.4.14.10"/>
    </reaction>
</comment>
<evidence type="ECO:0000256" key="8">
    <source>
        <dbReference type="ARBA" id="ARBA00022825"/>
    </source>
</evidence>
<name>A0A9P7N9A6_9HYPO</name>
<proteinExistence type="predicted"/>
<feature type="binding site" evidence="11">
    <location>
        <position position="516"/>
    </location>
    <ligand>
        <name>Ca(2+)</name>
        <dbReference type="ChEBI" id="CHEBI:29108"/>
    </ligand>
</feature>
<dbReference type="InterPro" id="IPR050819">
    <property type="entry name" value="Tripeptidyl-peptidase_I"/>
</dbReference>
<dbReference type="PROSITE" id="PS51695">
    <property type="entry name" value="SEDOLISIN"/>
    <property type="match status" value="1"/>
</dbReference>
<evidence type="ECO:0000256" key="3">
    <source>
        <dbReference type="ARBA" id="ARBA00004239"/>
    </source>
</evidence>
<accession>A0A9P7N9A6</accession>
<evidence type="ECO:0000313" key="13">
    <source>
        <dbReference type="EMBL" id="KAG6004438.1"/>
    </source>
</evidence>
<reference evidence="13" key="1">
    <citation type="journal article" date="2020" name="bioRxiv">
        <title>Whole genome comparisons of ergot fungi reveals the divergence and evolution of species within the genus Claviceps are the result of varying mechanisms driving genome evolution and host range expansion.</title>
        <authorList>
            <person name="Wyka S.A."/>
            <person name="Mondo S.J."/>
            <person name="Liu M."/>
            <person name="Dettman J."/>
            <person name="Nalam V."/>
            <person name="Broders K.D."/>
        </authorList>
    </citation>
    <scope>NUCLEOTIDE SEQUENCE</scope>
    <source>
        <strain evidence="13">CCC 602</strain>
    </source>
</reference>
<evidence type="ECO:0000256" key="5">
    <source>
        <dbReference type="ARBA" id="ARBA00022670"/>
    </source>
</evidence>
<dbReference type="PANTHER" id="PTHR14218:SF19">
    <property type="entry name" value="SERINE PROTEASE AORO, PUTATIVE (AFU_ORTHOLOGUE AFUA_6G10250)-RELATED"/>
    <property type="match status" value="1"/>
</dbReference>
<keyword evidence="6 11" id="KW-0479">Metal-binding</keyword>
<feature type="active site" description="Charge relay system" evidence="11">
    <location>
        <position position="233"/>
    </location>
</feature>
<comment type="subcellular location">
    <subcellularLocation>
        <location evidence="3">Secreted</location>
        <location evidence="3">Extracellular space</location>
    </subcellularLocation>
</comment>
<dbReference type="Pfam" id="PF09286">
    <property type="entry name" value="Pro-kuma_activ"/>
    <property type="match status" value="1"/>
</dbReference>
<evidence type="ECO:0000259" key="12">
    <source>
        <dbReference type="PROSITE" id="PS51695"/>
    </source>
</evidence>
<evidence type="ECO:0000256" key="4">
    <source>
        <dbReference type="ARBA" id="ARBA00012462"/>
    </source>
</evidence>
<dbReference type="GO" id="GO:0008240">
    <property type="term" value="F:tripeptidyl-peptidase activity"/>
    <property type="evidence" value="ECO:0007669"/>
    <property type="project" value="UniProtKB-EC"/>
</dbReference>
<dbReference type="AlphaFoldDB" id="A0A9P7N9A6"/>
<comment type="function">
    <text evidence="2">Secreted tripeptidyl-peptidase which degrades proteins at acidic pHs and is involved in virulence.</text>
</comment>
<feature type="domain" description="Peptidase S53" evidence="12">
    <location>
        <begin position="153"/>
        <end position="567"/>
    </location>
</feature>
<feature type="active site" description="Charge relay system" evidence="11">
    <location>
        <position position="229"/>
    </location>
</feature>
<feature type="binding site" evidence="11">
    <location>
        <position position="515"/>
    </location>
    <ligand>
        <name>Ca(2+)</name>
        <dbReference type="ChEBI" id="CHEBI:29108"/>
    </ligand>
</feature>